<dbReference type="InterPro" id="IPR013087">
    <property type="entry name" value="Znf_C2H2_type"/>
</dbReference>
<dbReference type="AlphaFoldDB" id="A0A2V1ATV5"/>
<dbReference type="PANTHER" id="PTHR46179:SF26">
    <property type="entry name" value="ZINC FINGER PROTEIN 423 HOMOLOG"/>
    <property type="match status" value="1"/>
</dbReference>
<feature type="compositionally biased region" description="Low complexity" evidence="2">
    <location>
        <begin position="220"/>
        <end position="239"/>
    </location>
</feature>
<dbReference type="SMART" id="SM00355">
    <property type="entry name" value="ZnF_C2H2"/>
    <property type="match status" value="3"/>
</dbReference>
<dbReference type="GO" id="GO:0003712">
    <property type="term" value="F:transcription coregulator activity"/>
    <property type="evidence" value="ECO:0007669"/>
    <property type="project" value="TreeGrafter"/>
</dbReference>
<evidence type="ECO:0000313" key="5">
    <source>
        <dbReference type="Proteomes" id="UP000244309"/>
    </source>
</evidence>
<dbReference type="PANTHER" id="PTHR46179">
    <property type="entry name" value="ZINC FINGER PROTEIN"/>
    <property type="match status" value="1"/>
</dbReference>
<dbReference type="EMBL" id="PKFO01000003">
    <property type="protein sequence ID" value="PVH20361.1"/>
    <property type="molecule type" value="Genomic_DNA"/>
</dbReference>
<dbReference type="GO" id="GO:0008270">
    <property type="term" value="F:zinc ion binding"/>
    <property type="evidence" value="ECO:0007669"/>
    <property type="project" value="UniProtKB-KW"/>
</dbReference>
<evidence type="ECO:0000259" key="3">
    <source>
        <dbReference type="PROSITE" id="PS50157"/>
    </source>
</evidence>
<feature type="compositionally biased region" description="Polar residues" evidence="2">
    <location>
        <begin position="248"/>
        <end position="265"/>
    </location>
</feature>
<keyword evidence="1" id="KW-0862">Zinc</keyword>
<dbReference type="GO" id="GO:0005634">
    <property type="term" value="C:nucleus"/>
    <property type="evidence" value="ECO:0007669"/>
    <property type="project" value="TreeGrafter"/>
</dbReference>
<dbReference type="Proteomes" id="UP000244309">
    <property type="component" value="Unassembled WGS sequence"/>
</dbReference>
<organism evidence="4 5">
    <name type="scientific">Candidozyma haemuli</name>
    <dbReference type="NCBI Taxonomy" id="45357"/>
    <lineage>
        <taxon>Eukaryota</taxon>
        <taxon>Fungi</taxon>
        <taxon>Dikarya</taxon>
        <taxon>Ascomycota</taxon>
        <taxon>Saccharomycotina</taxon>
        <taxon>Pichiomycetes</taxon>
        <taxon>Metschnikowiaceae</taxon>
        <taxon>Candidozyma</taxon>
    </lineage>
</organism>
<dbReference type="VEuPathDB" id="FungiDB:CXQ85_002148"/>
<keyword evidence="5" id="KW-1185">Reference proteome</keyword>
<dbReference type="PROSITE" id="PS50157">
    <property type="entry name" value="ZINC_FINGER_C2H2_2"/>
    <property type="match status" value="1"/>
</dbReference>
<dbReference type="PROSITE" id="PS00028">
    <property type="entry name" value="ZINC_FINGER_C2H2_1"/>
    <property type="match status" value="1"/>
</dbReference>
<dbReference type="STRING" id="45357.A0A2V1ATV5"/>
<accession>A0A2V1ATV5</accession>
<dbReference type="RefSeq" id="XP_025341301.1">
    <property type="nucleotide sequence ID" value="XM_025485836.1"/>
</dbReference>
<gene>
    <name evidence="4" type="ORF">CXQ85_002148</name>
</gene>
<feature type="region of interest" description="Disordered" evidence="2">
    <location>
        <begin position="204"/>
        <end position="265"/>
    </location>
</feature>
<protein>
    <recommendedName>
        <fullName evidence="3">C2H2-type domain-containing protein</fullName>
    </recommendedName>
</protein>
<dbReference type="GeneID" id="37007479"/>
<feature type="domain" description="C2H2-type" evidence="3">
    <location>
        <begin position="378"/>
        <end position="403"/>
    </location>
</feature>
<name>A0A2V1ATV5_9ASCO</name>
<dbReference type="GO" id="GO:0006357">
    <property type="term" value="P:regulation of transcription by RNA polymerase II"/>
    <property type="evidence" value="ECO:0007669"/>
    <property type="project" value="TreeGrafter"/>
</dbReference>
<reference evidence="4 5" key="1">
    <citation type="submission" date="2017-12" db="EMBL/GenBank/DDBJ databases">
        <title>Genome Sequence of a Multidrug-Resistant Candida haemulonii Isolate from a Patient with Chronic Leg Ulcers in Israel.</title>
        <authorList>
            <person name="Chow N.A."/>
            <person name="Gade L."/>
            <person name="Batra D."/>
            <person name="Rowe L.A."/>
            <person name="Ben-Ami R."/>
            <person name="Loparev V.N."/>
            <person name="Litvintseva A.P."/>
        </authorList>
    </citation>
    <scope>NUCLEOTIDE SEQUENCE [LARGE SCALE GENOMIC DNA]</scope>
    <source>
        <strain evidence="4 5">B11899</strain>
    </source>
</reference>
<evidence type="ECO:0000256" key="2">
    <source>
        <dbReference type="SAM" id="MobiDB-lite"/>
    </source>
</evidence>
<dbReference type="OrthoDB" id="6910977at2759"/>
<dbReference type="InterPro" id="IPR051061">
    <property type="entry name" value="Zinc_finger_trans_reg"/>
</dbReference>
<proteinExistence type="predicted"/>
<evidence type="ECO:0000313" key="4">
    <source>
        <dbReference type="EMBL" id="PVH20361.1"/>
    </source>
</evidence>
<keyword evidence="1" id="KW-0863">Zinc-finger</keyword>
<evidence type="ECO:0000256" key="1">
    <source>
        <dbReference type="PROSITE-ProRule" id="PRU00042"/>
    </source>
</evidence>
<sequence length="414" mass="46353">MFCKVSNNDTHWPGKDEYMPPTLDKSWTSYKEDTDLRFQFDSGRLLNPSATGSIPPTNEENLYKERKSLDGEDELGVFDFEGRFQLGDASFFDDGALSRTENFPQGKRFSDASFGQNSLLSAPEDPGIQETVIPASLSDSPTHLNSSFASPTSDATFESLKHWDMYLPNRSTSTSGTNLYSNYFGDIAQPITIPNADNIEDKMSKRMSQTSEESEKTKVSEGSYGSFSSSNSDPPLLSNQVDPGDTALPNTAPSGKTTQGSTQSRLQSLYDRVGKADSSNRPISCGCCGKTFNGFIELAKHIDDKKLVRENFCPDETCTFSVIGFNRRIALRRHICNHHLKEYNARTRGDKHTCSLPEDDYELSESKEDLKQFLKLVYVCKVSHCARAFYRSDSLLRHHRCVHQPGPQHVTKFC</sequence>
<comment type="caution">
    <text evidence="4">The sequence shown here is derived from an EMBL/GenBank/DDBJ whole genome shotgun (WGS) entry which is preliminary data.</text>
</comment>
<keyword evidence="1" id="KW-0479">Metal-binding</keyword>